<evidence type="ECO:0000256" key="2">
    <source>
        <dbReference type="SAM" id="MobiDB-lite"/>
    </source>
</evidence>
<proteinExistence type="predicted"/>
<comment type="caution">
    <text evidence="4">The sequence shown here is derived from an EMBL/GenBank/DDBJ whole genome shotgun (WGS) entry which is preliminary data.</text>
</comment>
<dbReference type="EMBL" id="RPOH01000017">
    <property type="protein sequence ID" value="RPH29647.1"/>
    <property type="molecule type" value="Genomic_DNA"/>
</dbReference>
<feature type="domain" description="Bacterial Ig-like" evidence="3">
    <location>
        <begin position="514"/>
        <end position="603"/>
    </location>
</feature>
<reference evidence="4 5" key="1">
    <citation type="submission" date="2018-11" db="EMBL/GenBank/DDBJ databases">
        <title>Draft genome sequence of Buttiauxella warmboldiae CCUG 35512.</title>
        <authorList>
            <person name="Salva-Serra F."/>
            <person name="Marathe N."/>
            <person name="Moore E."/>
            <person name="Svensson L."/>
            <person name="Engstrom-Jakobsson H."/>
        </authorList>
    </citation>
    <scope>NUCLEOTIDE SEQUENCE [LARGE SCALE GENOMIC DNA]</scope>
    <source>
        <strain evidence="4 5">CCUG 35512</strain>
    </source>
</reference>
<feature type="domain" description="Bacterial Ig-like" evidence="3">
    <location>
        <begin position="1491"/>
        <end position="1571"/>
    </location>
</feature>
<feature type="domain" description="Bacterial Ig-like" evidence="3">
    <location>
        <begin position="415"/>
        <end position="503"/>
    </location>
</feature>
<name>A0A3N5DPX3_9ENTR</name>
<dbReference type="RefSeq" id="WP_124023169.1">
    <property type="nucleotide sequence ID" value="NZ_RPOH01000017.1"/>
</dbReference>
<evidence type="ECO:0000313" key="4">
    <source>
        <dbReference type="EMBL" id="RPH29647.1"/>
    </source>
</evidence>
<dbReference type="OrthoDB" id="8481600at2"/>
<feature type="domain" description="Bacterial Ig-like" evidence="3">
    <location>
        <begin position="705"/>
        <end position="794"/>
    </location>
</feature>
<keyword evidence="1" id="KW-0175">Coiled coil</keyword>
<evidence type="ECO:0000259" key="3">
    <source>
        <dbReference type="Pfam" id="PF19077"/>
    </source>
</evidence>
<feature type="domain" description="Bacterial Ig-like" evidence="3">
    <location>
        <begin position="319"/>
        <end position="409"/>
    </location>
</feature>
<accession>A0A3N5DPX3</accession>
<feature type="coiled-coil region" evidence="1">
    <location>
        <begin position="111"/>
        <end position="138"/>
    </location>
</feature>
<feature type="domain" description="Bacterial Ig-like" evidence="3">
    <location>
        <begin position="607"/>
        <end position="699"/>
    </location>
</feature>
<dbReference type="Proteomes" id="UP000268615">
    <property type="component" value="Unassembled WGS sequence"/>
</dbReference>
<feature type="region of interest" description="Disordered" evidence="2">
    <location>
        <begin position="898"/>
        <end position="917"/>
    </location>
</feature>
<keyword evidence="5" id="KW-1185">Reference proteome</keyword>
<gene>
    <name evidence="4" type="ORF">EHN07_05450</name>
</gene>
<evidence type="ECO:0000256" key="1">
    <source>
        <dbReference type="SAM" id="Coils"/>
    </source>
</evidence>
<dbReference type="Pfam" id="PF19077">
    <property type="entry name" value="Big_13"/>
    <property type="match status" value="11"/>
</dbReference>
<protein>
    <recommendedName>
        <fullName evidence="3">Bacterial Ig-like domain-containing protein</fullName>
    </recommendedName>
</protein>
<dbReference type="InterPro" id="IPR044016">
    <property type="entry name" value="Big_13"/>
</dbReference>
<feature type="region of interest" description="Disordered" evidence="2">
    <location>
        <begin position="180"/>
        <end position="206"/>
    </location>
</feature>
<dbReference type="NCBIfam" id="NF033510">
    <property type="entry name" value="Ca_tandemer"/>
    <property type="match status" value="11"/>
</dbReference>
<dbReference type="Pfam" id="PF09136">
    <property type="entry name" value="Glucodextran_B"/>
    <property type="match status" value="1"/>
</dbReference>
<feature type="region of interest" description="Disordered" evidence="2">
    <location>
        <begin position="608"/>
        <end position="627"/>
    </location>
</feature>
<feature type="domain" description="Bacterial Ig-like" evidence="3">
    <location>
        <begin position="897"/>
        <end position="990"/>
    </location>
</feature>
<feature type="domain" description="Bacterial Ig-like" evidence="3">
    <location>
        <begin position="1602"/>
        <end position="1675"/>
    </location>
</feature>
<feature type="compositionally biased region" description="Basic and acidic residues" evidence="2">
    <location>
        <begin position="195"/>
        <end position="204"/>
    </location>
</feature>
<feature type="domain" description="Bacterial Ig-like" evidence="3">
    <location>
        <begin position="1099"/>
        <end position="1189"/>
    </location>
</feature>
<feature type="domain" description="Bacterial Ig-like" evidence="3">
    <location>
        <begin position="802"/>
        <end position="893"/>
    </location>
</feature>
<feature type="domain" description="Bacterial Ig-like" evidence="3">
    <location>
        <begin position="228"/>
        <end position="313"/>
    </location>
</feature>
<sequence>MDKITRMNVKDIDATTFLVKSIKISGFDLIIEKQDGNFIKVDDGLSSVVIGELSLKSVDNKVIGQTEILKLIGGENIGLESVFLDSLITTDVIKKDFVSKKENNAIVDEKVEEYLGKLEKQEIKIADLNKKLNEVKEKASSNISLDVSQGSGESEGENLINSLNESLKTESKAVSSAFKIQLPPPPETSVPAKSKSNDPAKSNDDVSVINPTVLDELKPFFINGGVDKVADSGKYWDNTTNIKKLIFSGQGTVGASVALSLGQQVYRTQVESDGNWRIDGLPVLEDGPYDYRLVATDVAGNQSQLDGQVVIDTRLRENSSRMDTASDTGVSSTDGITRYVRPVLSGQVEAGAEATLVLGGREYLLAVDSDGQWRWVPDADLAEGHHEYQVVARDVAGNRSTFTGGFTIDVTAPTAPVSQLTVGSDSGVAGDNITRNPTPLLSGMAGAGDSITVTLNGISYHTTASPQGNWTMLVGPLTEGRFEYTVSATDIAGNSAVAEGVVTIMATPPVLTGGLAPWNDSGSSDSDGITMHASPVFSGQGSVGASVALTLGQQVYRTQVGSDGNWRIEGLPVLEDGPYDYRLVATDVAGNQSGLDGKVVIDTRLSENSSRMDTASDTGVSSTDGITQNARPVLTGQLEKGAEATLVLGTQEYILAVGSDGQWQWTPDAALAEGHYQYQVVATDRAGNTSTFTGDFTLDITASVVSVPQLTVESDTGVAGDNITRNPTPLLSGMAGAGDSITVTLNGISYHTTASPQGNWTVLVGPLTEGRFEYTVSATDIAGNSAVAEGVVTIMTTPPVLTGGLAEESDSGASLTDGITQHASPVFSGQGRVGASVALTLGQQIYRTQVGADGNWRIEGLPVLEDGPYDYRLVATDVAGNQSGLDGKVVIDTRLSENSSRMDTASDTGVSSTDGITQNARPVLTGQLEKGAEATLVLGTQEYILAVGSDGQWQWTPDADLAEGHYQYQVVATDRAGNTSTFTGTFTVDTTAPALVSADLAPEQIVDPDISSTHASVPELKGVVEVGALVSLTWNGATKKIDVAADGSWNYYFNSGVVNGVNTYKIDVTDVAGNITSVDKTFTYFPEIDSNVNKSDLRAALDSLTDTGVAGDQITNIKKPTLTGVAPVGHRASLSIGGVAYNIDVQTDGSWSFDIPVDLREGANEYLLTAKTGSGADSATYAGVIYVDTTPPSAQQHLKFDSNISDDFITNVPNNILTGAIEKDVSIDITYKGMTSKPDVNSDGTWSYNITLVEGDNAITIVKTDLAGNITTVNKTVTLDTIAPVLSEVTLLNDTGVKNDWSTTDKTPLIQIKAAAGLFYSVSVSGTTHLLNGTVGSDGLARIKIPDDVFVDNHLLQSKDLMVKVFDAAGNESSQNVTLKYLNQEISVAGDLADASDSGAKGDMITNVKYASLNGTFTGVSNPAVIYNGSVIIDNVNYALAIVRDNNKWKWSFDNSDKVEFRFGKNEMDVVINDNFGNRISQHKTVIVTDVNYRLKPETDTGTWGDYITSNRQPVLEGKTEPNGQVNVFIVNSAKSITAQADATGHWEIDLSSGVPFEEGAYDYKLQVTEGNDIISFDGKFVIDLSVGPLTSSLENGARYSTTDKPVLVGKTDINSVLTLEINGKTYTTSSNNKGDWRFKIPDALPHGHIDYTISVRDENGNESGARPFTLDVDTAPMFMKLTLDDHEVSSTTSGHWAIIADKHHYITGITLPGATVRFNVGYRGTGAVQADSDGKFRIHTGGAWVESLLSRYKAELIITTVGGRSTKYTSWGVSFVDTAYKPLTVEVTDEVNGEVPSNLPKFTGSGSAYAKIKLVINNIEYNTRADLYGKWALSVSDALPDGINNYTITSTLLMVVQVERLIAVLLSIPSWYLSAPHWMWRMIVGF</sequence>
<organism evidence="4 5">
    <name type="scientific">Buttiauxella warmboldiae</name>
    <dbReference type="NCBI Taxonomy" id="82993"/>
    <lineage>
        <taxon>Bacteria</taxon>
        <taxon>Pseudomonadati</taxon>
        <taxon>Pseudomonadota</taxon>
        <taxon>Gammaproteobacteria</taxon>
        <taxon>Enterobacterales</taxon>
        <taxon>Enterobacteriaceae</taxon>
        <taxon>Buttiauxella</taxon>
    </lineage>
</organism>
<dbReference type="InterPro" id="IPR013783">
    <property type="entry name" value="Ig-like_fold"/>
</dbReference>
<dbReference type="Gene3D" id="2.60.40.10">
    <property type="entry name" value="Immunoglobulins"/>
    <property type="match status" value="14"/>
</dbReference>
<evidence type="ECO:0000313" key="5">
    <source>
        <dbReference type="Proteomes" id="UP000268615"/>
    </source>
</evidence>